<sequence>MDYSRVCQGIQLTNVGSAGHVQGGQVVQLYGRVATLGTYQIEEVSWKHLATVVAASNRLVDFRVVNNSDQGDETGNIKAKFVKKFRKKEKAKEVVIKTSEPRATERPTSVVFFAGVLNTGCGIA</sequence>
<proteinExistence type="predicted"/>
<reference evidence="1" key="1">
    <citation type="submission" date="2020-06" db="EMBL/GenBank/DDBJ databases">
        <authorList>
            <person name="Li T."/>
            <person name="Hu X."/>
            <person name="Zhang T."/>
            <person name="Song X."/>
            <person name="Zhang H."/>
            <person name="Dai N."/>
            <person name="Sheng W."/>
            <person name="Hou X."/>
            <person name="Wei L."/>
        </authorList>
    </citation>
    <scope>NUCLEOTIDE SEQUENCE</scope>
    <source>
        <strain evidence="1">3651</strain>
        <tissue evidence="1">Leaf</tissue>
    </source>
</reference>
<evidence type="ECO:0000313" key="2">
    <source>
        <dbReference type="Proteomes" id="UP001293254"/>
    </source>
</evidence>
<organism evidence="1 2">
    <name type="scientific">Sesamum alatum</name>
    <dbReference type="NCBI Taxonomy" id="300844"/>
    <lineage>
        <taxon>Eukaryota</taxon>
        <taxon>Viridiplantae</taxon>
        <taxon>Streptophyta</taxon>
        <taxon>Embryophyta</taxon>
        <taxon>Tracheophyta</taxon>
        <taxon>Spermatophyta</taxon>
        <taxon>Magnoliopsida</taxon>
        <taxon>eudicotyledons</taxon>
        <taxon>Gunneridae</taxon>
        <taxon>Pentapetalae</taxon>
        <taxon>asterids</taxon>
        <taxon>lamiids</taxon>
        <taxon>Lamiales</taxon>
        <taxon>Pedaliaceae</taxon>
        <taxon>Sesamum</taxon>
    </lineage>
</organism>
<protein>
    <submittedName>
        <fullName evidence="1">Uncharacterized protein</fullName>
    </submittedName>
</protein>
<name>A0AAE1YV98_9LAMI</name>
<comment type="caution">
    <text evidence="1">The sequence shown here is derived from an EMBL/GenBank/DDBJ whole genome shotgun (WGS) entry which is preliminary data.</text>
</comment>
<keyword evidence="2" id="KW-1185">Reference proteome</keyword>
<dbReference type="AlphaFoldDB" id="A0AAE1YV98"/>
<evidence type="ECO:0000313" key="1">
    <source>
        <dbReference type="EMBL" id="KAK4436872.1"/>
    </source>
</evidence>
<reference evidence="1" key="2">
    <citation type="journal article" date="2024" name="Plant">
        <title>Genomic evolution and insights into agronomic trait innovations of Sesamum species.</title>
        <authorList>
            <person name="Miao H."/>
            <person name="Wang L."/>
            <person name="Qu L."/>
            <person name="Liu H."/>
            <person name="Sun Y."/>
            <person name="Le M."/>
            <person name="Wang Q."/>
            <person name="Wei S."/>
            <person name="Zheng Y."/>
            <person name="Lin W."/>
            <person name="Duan Y."/>
            <person name="Cao H."/>
            <person name="Xiong S."/>
            <person name="Wang X."/>
            <person name="Wei L."/>
            <person name="Li C."/>
            <person name="Ma Q."/>
            <person name="Ju M."/>
            <person name="Zhao R."/>
            <person name="Li G."/>
            <person name="Mu C."/>
            <person name="Tian Q."/>
            <person name="Mei H."/>
            <person name="Zhang T."/>
            <person name="Gao T."/>
            <person name="Zhang H."/>
        </authorList>
    </citation>
    <scope>NUCLEOTIDE SEQUENCE</scope>
    <source>
        <strain evidence="1">3651</strain>
    </source>
</reference>
<gene>
    <name evidence="1" type="ORF">Salat_0021100</name>
</gene>
<dbReference type="EMBL" id="JACGWO010000001">
    <property type="protein sequence ID" value="KAK4436872.1"/>
    <property type="molecule type" value="Genomic_DNA"/>
</dbReference>
<accession>A0AAE1YV98</accession>
<dbReference type="Proteomes" id="UP001293254">
    <property type="component" value="Unassembled WGS sequence"/>
</dbReference>